<comment type="caution">
    <text evidence="1">The sequence shown here is derived from an EMBL/GenBank/DDBJ whole genome shotgun (WGS) entry which is preliminary data.</text>
</comment>
<dbReference type="EMBL" id="PCRF01000091">
    <property type="protein sequence ID" value="PIP16477.1"/>
    <property type="molecule type" value="Genomic_DNA"/>
</dbReference>
<dbReference type="InterPro" id="IPR036192">
    <property type="entry name" value="Cell_div_ZapA-like_sf"/>
</dbReference>
<evidence type="ECO:0000313" key="2">
    <source>
        <dbReference type="Proteomes" id="UP000230392"/>
    </source>
</evidence>
<protein>
    <recommendedName>
        <fullName evidence="3">Cell division protein ZapA</fullName>
    </recommendedName>
</protein>
<name>A0A2G9YB75_9BACT</name>
<proteinExistence type="predicted"/>
<dbReference type="Proteomes" id="UP000230392">
    <property type="component" value="Unassembled WGS sequence"/>
</dbReference>
<sequence>MKYTTISVSLLGEKYTLSGNVEMLRRALAIFQEVLEKAQKEHQGREISTHRLAVMTGMALASELVHLQEKEKKKAELLTLVQTRVKSLILKL</sequence>
<evidence type="ECO:0000313" key="1">
    <source>
        <dbReference type="EMBL" id="PIP16477.1"/>
    </source>
</evidence>
<feature type="non-terminal residue" evidence="1">
    <location>
        <position position="92"/>
    </location>
</feature>
<evidence type="ECO:0008006" key="3">
    <source>
        <dbReference type="Google" id="ProtNLM"/>
    </source>
</evidence>
<dbReference type="InterPro" id="IPR007838">
    <property type="entry name" value="Cell_div_ZapA-like"/>
</dbReference>
<organism evidence="1 2">
    <name type="scientific">bacterium (Candidatus Ratteibacteria) CG23_combo_of_CG06-09_8_20_14_all_48_7</name>
    <dbReference type="NCBI Taxonomy" id="2014292"/>
    <lineage>
        <taxon>Bacteria</taxon>
        <taxon>Candidatus Ratteibacteria</taxon>
    </lineage>
</organism>
<dbReference type="SUPFAM" id="SSF102829">
    <property type="entry name" value="Cell division protein ZapA-like"/>
    <property type="match status" value="1"/>
</dbReference>
<dbReference type="AlphaFoldDB" id="A0A2G9YB75"/>
<accession>A0A2G9YB75</accession>
<dbReference type="Pfam" id="PF05164">
    <property type="entry name" value="ZapA"/>
    <property type="match status" value="1"/>
</dbReference>
<reference evidence="1 2" key="1">
    <citation type="submission" date="2017-09" db="EMBL/GenBank/DDBJ databases">
        <title>Depth-based differentiation of microbial function through sediment-hosted aquifers and enrichment of novel symbionts in the deep terrestrial subsurface.</title>
        <authorList>
            <person name="Probst A.J."/>
            <person name="Ladd B."/>
            <person name="Jarett J.K."/>
            <person name="Geller-Mcgrath D.E."/>
            <person name="Sieber C.M."/>
            <person name="Emerson J.B."/>
            <person name="Anantharaman K."/>
            <person name="Thomas B.C."/>
            <person name="Malmstrom R."/>
            <person name="Stieglmeier M."/>
            <person name="Klingl A."/>
            <person name="Woyke T."/>
            <person name="Ryan C.M."/>
            <person name="Banfield J.F."/>
        </authorList>
    </citation>
    <scope>NUCLEOTIDE SEQUENCE [LARGE SCALE GENOMIC DNA]</scope>
    <source>
        <strain evidence="1">CG23_combo_of_CG06-09_8_20_14_all_48_7</strain>
    </source>
</reference>
<gene>
    <name evidence="1" type="ORF">COX46_01965</name>
</gene>